<evidence type="ECO:0000256" key="1">
    <source>
        <dbReference type="SAM" id="Phobius"/>
    </source>
</evidence>
<feature type="transmembrane region" description="Helical" evidence="1">
    <location>
        <begin position="166"/>
        <end position="190"/>
    </location>
</feature>
<dbReference type="AlphaFoldDB" id="A0A387AS41"/>
<dbReference type="Proteomes" id="UP000272003">
    <property type="component" value="Chromosome"/>
</dbReference>
<dbReference type="PANTHER" id="PTHR37305">
    <property type="entry name" value="INTEGRAL MEMBRANE PROTEIN-RELATED"/>
    <property type="match status" value="1"/>
</dbReference>
<evidence type="ECO:0000313" key="3">
    <source>
        <dbReference type="Proteomes" id="UP000272003"/>
    </source>
</evidence>
<dbReference type="EMBL" id="CP032626">
    <property type="protein sequence ID" value="AYF92189.1"/>
    <property type="molecule type" value="Genomic_DNA"/>
</dbReference>
<dbReference type="RefSeq" id="WP_120783963.1">
    <property type="nucleotide sequence ID" value="NZ_CP032626.1"/>
</dbReference>
<feature type="transmembrane region" description="Helical" evidence="1">
    <location>
        <begin position="224"/>
        <end position="246"/>
    </location>
</feature>
<reference evidence="2 3" key="1">
    <citation type="submission" date="2018-09" db="EMBL/GenBank/DDBJ databases">
        <title>Genome sequencing of strain BHWM-4.</title>
        <authorList>
            <person name="Heo J."/>
            <person name="Kim S.-J."/>
            <person name="Kwon S.-W."/>
        </authorList>
    </citation>
    <scope>NUCLEOTIDE SEQUENCE [LARGE SCALE GENOMIC DNA]</scope>
    <source>
        <strain evidence="2 3">BHWM-4</strain>
    </source>
</reference>
<feature type="transmembrane region" description="Helical" evidence="1">
    <location>
        <begin position="46"/>
        <end position="71"/>
    </location>
</feature>
<gene>
    <name evidence="2" type="ORF">D7I45_01130</name>
</gene>
<evidence type="ECO:0000313" key="2">
    <source>
        <dbReference type="EMBL" id="AYF92189.1"/>
    </source>
</evidence>
<name>A0A387AS41_9LACO</name>
<dbReference type="PANTHER" id="PTHR37305:SF1">
    <property type="entry name" value="MEMBRANE PROTEIN"/>
    <property type="match status" value="1"/>
</dbReference>
<keyword evidence="1" id="KW-0472">Membrane</keyword>
<sequence>MVDLLKQEMNKKNRIIFGCMALFLFIVTILMAIIGKDTKTLDGLKLMNSFGGVTTLIETLITIIVATRFAGVDSNKQVRENIANHHSKRSIFFAKLIASIIAYLLLLVVAVIAILIMKYLIFTDMPLAGRLSLELQWAVLGNMAYTLIFETFVMLVIGFCKTWYSAIAFGIACTYITEIIAGIFMIFIYVHRELIYNPFNFFFVEKQIQDGMKHMMTRLTMNQIVAGSILYALIFFVLAYIIFVYVRHFPTDEELVAKREAKKQKKQKIQNA</sequence>
<dbReference type="OrthoDB" id="2285841at2"/>
<keyword evidence="1" id="KW-1133">Transmembrane helix</keyword>
<proteinExistence type="predicted"/>
<feature type="transmembrane region" description="Helical" evidence="1">
    <location>
        <begin position="92"/>
        <end position="117"/>
    </location>
</feature>
<organism evidence="2 3">
    <name type="scientific">Apilactobacillus bombintestini</name>
    <dbReference type="NCBI Taxonomy" id="2419772"/>
    <lineage>
        <taxon>Bacteria</taxon>
        <taxon>Bacillati</taxon>
        <taxon>Bacillota</taxon>
        <taxon>Bacilli</taxon>
        <taxon>Lactobacillales</taxon>
        <taxon>Lactobacillaceae</taxon>
        <taxon>Apilactobacillus</taxon>
    </lineage>
</organism>
<dbReference type="KEGG" id="abom:D7I45_01130"/>
<evidence type="ECO:0008006" key="4">
    <source>
        <dbReference type="Google" id="ProtNLM"/>
    </source>
</evidence>
<keyword evidence="3" id="KW-1185">Reference proteome</keyword>
<feature type="transmembrane region" description="Helical" evidence="1">
    <location>
        <begin position="137"/>
        <end position="159"/>
    </location>
</feature>
<keyword evidence="1" id="KW-0812">Transmembrane</keyword>
<feature type="transmembrane region" description="Helical" evidence="1">
    <location>
        <begin position="15"/>
        <end position="34"/>
    </location>
</feature>
<protein>
    <recommendedName>
        <fullName evidence="4">ABC transporter permease</fullName>
    </recommendedName>
</protein>
<accession>A0A387AS41</accession>